<dbReference type="GO" id="GO:1905515">
    <property type="term" value="P:non-motile cilium assembly"/>
    <property type="evidence" value="ECO:0007669"/>
    <property type="project" value="TreeGrafter"/>
</dbReference>
<dbReference type="GO" id="GO:0035721">
    <property type="term" value="P:intraciliary retrograde transport"/>
    <property type="evidence" value="ECO:0007669"/>
    <property type="project" value="TreeGrafter"/>
</dbReference>
<dbReference type="InterPro" id="IPR039857">
    <property type="entry name" value="Ift122/121"/>
</dbReference>
<evidence type="ECO:0000256" key="2">
    <source>
        <dbReference type="ARBA" id="ARBA00022737"/>
    </source>
</evidence>
<dbReference type="Gene3D" id="1.25.40.10">
    <property type="entry name" value="Tetratricopeptide repeat domain"/>
    <property type="match status" value="1"/>
</dbReference>
<comment type="caution">
    <text evidence="4">The sequence shown here is derived from an EMBL/GenBank/DDBJ whole genome shotgun (WGS) entry which is preliminary data.</text>
</comment>
<dbReference type="AlphaFoldDB" id="A0A1Y3BHZ9"/>
<evidence type="ECO:0000313" key="4">
    <source>
        <dbReference type="EMBL" id="OTF79443.1"/>
    </source>
</evidence>
<dbReference type="PANTHER" id="PTHR12764:SF4">
    <property type="entry name" value="INTRAFLAGELLAR TRANSPORT PROTEIN 122 HOMOLOG"/>
    <property type="match status" value="1"/>
</dbReference>
<keyword evidence="2" id="KW-0677">Repeat</keyword>
<keyword evidence="1" id="KW-0853">WD repeat</keyword>
<reference evidence="4 5" key="1">
    <citation type="submission" date="2017-03" db="EMBL/GenBank/DDBJ databases">
        <title>Genome Survey of Euroglyphus maynei.</title>
        <authorList>
            <person name="Arlian L.G."/>
            <person name="Morgan M.S."/>
            <person name="Rider S.D."/>
        </authorList>
    </citation>
    <scope>NUCLEOTIDE SEQUENCE [LARGE SCALE GENOMIC DNA]</scope>
    <source>
        <strain evidence="4">Arlian Lab</strain>
        <tissue evidence="4">Whole body</tissue>
    </source>
</reference>
<dbReference type="PANTHER" id="PTHR12764">
    <property type="entry name" value="WD REPEAT DOMAIN-RELATED"/>
    <property type="match status" value="1"/>
</dbReference>
<keyword evidence="5" id="KW-1185">Reference proteome</keyword>
<dbReference type="EMBL" id="MUJZ01023080">
    <property type="protein sequence ID" value="OTF79443.1"/>
    <property type="molecule type" value="Genomic_DNA"/>
</dbReference>
<dbReference type="GO" id="GO:0097730">
    <property type="term" value="C:non-motile cilium"/>
    <property type="evidence" value="ECO:0007669"/>
    <property type="project" value="TreeGrafter"/>
</dbReference>
<dbReference type="SUPFAM" id="SSF48452">
    <property type="entry name" value="TPR-like"/>
    <property type="match status" value="1"/>
</dbReference>
<dbReference type="InterPro" id="IPR011990">
    <property type="entry name" value="TPR-like_helical_dom_sf"/>
</dbReference>
<dbReference type="GO" id="GO:0061512">
    <property type="term" value="P:protein localization to cilium"/>
    <property type="evidence" value="ECO:0007669"/>
    <property type="project" value="TreeGrafter"/>
</dbReference>
<gene>
    <name evidence="4" type="ORF">BLA29_002015</name>
</gene>
<dbReference type="OrthoDB" id="10255582at2759"/>
<protein>
    <submittedName>
        <fullName evidence="4">Tetratricopeptide repeat containing protein</fullName>
    </submittedName>
</protein>
<feature type="domain" description="Intraflagellar transport protein 122 homolog TPR" evidence="3">
    <location>
        <begin position="11"/>
        <end position="303"/>
    </location>
</feature>
<proteinExistence type="predicted"/>
<evidence type="ECO:0000259" key="3">
    <source>
        <dbReference type="Pfam" id="PF25295"/>
    </source>
</evidence>
<dbReference type="Pfam" id="PF25295">
    <property type="entry name" value="TPR_IFT122"/>
    <property type="match status" value="1"/>
</dbReference>
<evidence type="ECO:0000256" key="1">
    <source>
        <dbReference type="ARBA" id="ARBA00022574"/>
    </source>
</evidence>
<dbReference type="GO" id="GO:0030991">
    <property type="term" value="C:intraciliary transport particle A"/>
    <property type="evidence" value="ECO:0007669"/>
    <property type="project" value="TreeGrafter"/>
</dbReference>
<evidence type="ECO:0000313" key="5">
    <source>
        <dbReference type="Proteomes" id="UP000194236"/>
    </source>
</evidence>
<dbReference type="InterPro" id="IPR057411">
    <property type="entry name" value="TPR_IFT122"/>
</dbReference>
<organism evidence="4 5">
    <name type="scientific">Euroglyphus maynei</name>
    <name type="common">Mayne's house dust mite</name>
    <dbReference type="NCBI Taxonomy" id="6958"/>
    <lineage>
        <taxon>Eukaryota</taxon>
        <taxon>Metazoa</taxon>
        <taxon>Ecdysozoa</taxon>
        <taxon>Arthropoda</taxon>
        <taxon>Chelicerata</taxon>
        <taxon>Arachnida</taxon>
        <taxon>Acari</taxon>
        <taxon>Acariformes</taxon>
        <taxon>Sarcoptiformes</taxon>
        <taxon>Astigmata</taxon>
        <taxon>Psoroptidia</taxon>
        <taxon>Analgoidea</taxon>
        <taxon>Pyroglyphidae</taxon>
        <taxon>Pyroglyphinae</taxon>
        <taxon>Euroglyphus</taxon>
    </lineage>
</organism>
<sequence length="308" mass="36489">MYTHFQQPDASNEYKKQLLLAKYQAYQGLFSESAKLYRKINAPHLALEMFTDLQMYDQAKEYENNNNDQRQVTSVAENFTNQQQQQQRSGKNDFSDLQTLCNVCIAKGDYEKAFEIISKSDANSIVSFAQQIDKGEIKLLNLIAESFLNNQDYENAIQIYRKIGNFKSLALTYIHNNQWEEALKICNDIPQMKEEIYFPYAMWLAEHERFAEAQKAFHESGKFDESRNVLDRLLKNSIISNRFNDASYYSWLLANHCNQIDNEINNNDGDEQRRKKMDENDWQKLERNAEIYHAYQYIYKYIVCFFDI</sequence>
<dbReference type="Proteomes" id="UP000194236">
    <property type="component" value="Unassembled WGS sequence"/>
</dbReference>
<accession>A0A1Y3BHZ9</accession>
<name>A0A1Y3BHZ9_EURMA</name>